<accession>A0A6M0Q5V9</accession>
<comment type="similarity">
    <text evidence="10">Belongs to the NadD family.</text>
</comment>
<dbReference type="EMBL" id="JAAIWM010000002">
    <property type="protein sequence ID" value="NEY71692.1"/>
    <property type="molecule type" value="Genomic_DNA"/>
</dbReference>
<dbReference type="HAMAP" id="MF_00244">
    <property type="entry name" value="NaMN_adenylyltr"/>
    <property type="match status" value="1"/>
</dbReference>
<dbReference type="GO" id="GO:0005524">
    <property type="term" value="F:ATP binding"/>
    <property type="evidence" value="ECO:0007669"/>
    <property type="project" value="UniProtKB-KW"/>
</dbReference>
<comment type="catalytic activity">
    <reaction evidence="9 10">
        <text>nicotinate beta-D-ribonucleotide + ATP + H(+) = deamido-NAD(+) + diphosphate</text>
        <dbReference type="Rhea" id="RHEA:22860"/>
        <dbReference type="ChEBI" id="CHEBI:15378"/>
        <dbReference type="ChEBI" id="CHEBI:30616"/>
        <dbReference type="ChEBI" id="CHEBI:33019"/>
        <dbReference type="ChEBI" id="CHEBI:57502"/>
        <dbReference type="ChEBI" id="CHEBI:58437"/>
        <dbReference type="EC" id="2.7.7.18"/>
    </reaction>
</comment>
<dbReference type="EC" id="2.7.7.18" evidence="10"/>
<name>A0A6M0Q5V9_9BACI</name>
<dbReference type="RefSeq" id="WP_163179127.1">
    <property type="nucleotide sequence ID" value="NZ_JAAIWM010000002.1"/>
</dbReference>
<evidence type="ECO:0000259" key="11">
    <source>
        <dbReference type="Pfam" id="PF01467"/>
    </source>
</evidence>
<evidence type="ECO:0000256" key="1">
    <source>
        <dbReference type="ARBA" id="ARBA00002324"/>
    </source>
</evidence>
<keyword evidence="5 10" id="KW-0548">Nucleotidyltransferase</keyword>
<evidence type="ECO:0000256" key="5">
    <source>
        <dbReference type="ARBA" id="ARBA00022695"/>
    </source>
</evidence>
<dbReference type="PANTHER" id="PTHR39321:SF3">
    <property type="entry name" value="PHOSPHOPANTETHEINE ADENYLYLTRANSFERASE"/>
    <property type="match status" value="1"/>
</dbReference>
<dbReference type="UniPathway" id="UPA00253">
    <property type="reaction ID" value="UER00332"/>
</dbReference>
<comment type="pathway">
    <text evidence="2 10">Cofactor biosynthesis; NAD(+) biosynthesis; deamido-NAD(+) from nicotinate D-ribonucleotide: step 1/1.</text>
</comment>
<evidence type="ECO:0000256" key="8">
    <source>
        <dbReference type="ARBA" id="ARBA00023027"/>
    </source>
</evidence>
<comment type="function">
    <text evidence="1 10">Catalyzes the reversible adenylation of nicotinate mononucleotide (NaMN) to nicotinic acid adenine dinucleotide (NaAD).</text>
</comment>
<dbReference type="AlphaFoldDB" id="A0A6M0Q5V9"/>
<dbReference type="Pfam" id="PF01467">
    <property type="entry name" value="CTP_transf_like"/>
    <property type="match status" value="1"/>
</dbReference>
<dbReference type="InterPro" id="IPR014729">
    <property type="entry name" value="Rossmann-like_a/b/a_fold"/>
</dbReference>
<dbReference type="GO" id="GO:0004515">
    <property type="term" value="F:nicotinate-nucleotide adenylyltransferase activity"/>
    <property type="evidence" value="ECO:0007669"/>
    <property type="project" value="UniProtKB-UniRule"/>
</dbReference>
<evidence type="ECO:0000256" key="10">
    <source>
        <dbReference type="HAMAP-Rule" id="MF_00244"/>
    </source>
</evidence>
<dbReference type="InterPro" id="IPR004821">
    <property type="entry name" value="Cyt_trans-like"/>
</dbReference>
<dbReference type="Gene3D" id="3.40.50.620">
    <property type="entry name" value="HUPs"/>
    <property type="match status" value="1"/>
</dbReference>
<evidence type="ECO:0000256" key="3">
    <source>
        <dbReference type="ARBA" id="ARBA00022642"/>
    </source>
</evidence>
<proteinExistence type="inferred from homology"/>
<dbReference type="NCBIfam" id="TIGR00482">
    <property type="entry name" value="nicotinate (nicotinamide) nucleotide adenylyltransferase"/>
    <property type="match status" value="1"/>
</dbReference>
<comment type="caution">
    <text evidence="12">The sequence shown here is derived from an EMBL/GenBank/DDBJ whole genome shotgun (WGS) entry which is preliminary data.</text>
</comment>
<dbReference type="InterPro" id="IPR005248">
    <property type="entry name" value="NadD/NMNAT"/>
</dbReference>
<dbReference type="PANTHER" id="PTHR39321">
    <property type="entry name" value="NICOTINATE-NUCLEOTIDE ADENYLYLTRANSFERASE-RELATED"/>
    <property type="match status" value="1"/>
</dbReference>
<evidence type="ECO:0000256" key="4">
    <source>
        <dbReference type="ARBA" id="ARBA00022679"/>
    </source>
</evidence>
<protein>
    <recommendedName>
        <fullName evidence="10">Probable nicotinate-nucleotide adenylyltransferase</fullName>
        <ecNumber evidence="10">2.7.7.18</ecNumber>
    </recommendedName>
    <alternativeName>
        <fullName evidence="10">Deamido-NAD(+) diphosphorylase</fullName>
    </alternativeName>
    <alternativeName>
        <fullName evidence="10">Deamido-NAD(+) pyrophosphorylase</fullName>
    </alternativeName>
    <alternativeName>
        <fullName evidence="10">Nicotinate mononucleotide adenylyltransferase</fullName>
        <shortName evidence="10">NaMN adenylyltransferase</shortName>
    </alternativeName>
</protein>
<evidence type="ECO:0000256" key="9">
    <source>
        <dbReference type="ARBA" id="ARBA00048721"/>
    </source>
</evidence>
<sequence>MKKIGILGGTFDPPHNGHLLIAYEVLHALSLDEIWFMPAHVPPHKQGEHISSSKHRLHMLELALVNHDRFKVQPIELEREGRSYSYDTIRLLKQQYSGDELYFIIGGDMIEYLPKWYKIDELIKMITFVGVGRTGFSTSSKFPIIHVETPLFEVSSSFIRDRIKIGGNTELLLPSSVKKYIEENHIYE</sequence>
<feature type="domain" description="Cytidyltransferase-like" evidence="11">
    <location>
        <begin position="6"/>
        <end position="162"/>
    </location>
</feature>
<dbReference type="NCBIfam" id="TIGR00125">
    <property type="entry name" value="cyt_tran_rel"/>
    <property type="match status" value="1"/>
</dbReference>
<keyword evidence="13" id="KW-1185">Reference proteome</keyword>
<keyword evidence="3 10" id="KW-0662">Pyridine nucleotide biosynthesis</keyword>
<reference evidence="12 13" key="1">
    <citation type="submission" date="2020-02" db="EMBL/GenBank/DDBJ databases">
        <title>Bacillus aquiflavi sp. nov., isolated from yellow water of strong flavor Chinese baijiu in Yibin region of China.</title>
        <authorList>
            <person name="Xie J."/>
        </authorList>
    </citation>
    <scope>NUCLEOTIDE SEQUENCE [LARGE SCALE GENOMIC DNA]</scope>
    <source>
        <strain evidence="12 13">SA4</strain>
    </source>
</reference>
<dbReference type="NCBIfam" id="NF000840">
    <property type="entry name" value="PRK00071.1-3"/>
    <property type="match status" value="1"/>
</dbReference>
<dbReference type="CDD" id="cd02165">
    <property type="entry name" value="NMNAT"/>
    <property type="match status" value="1"/>
</dbReference>
<dbReference type="SUPFAM" id="SSF52374">
    <property type="entry name" value="Nucleotidylyl transferase"/>
    <property type="match status" value="1"/>
</dbReference>
<dbReference type="Proteomes" id="UP000481043">
    <property type="component" value="Unassembled WGS sequence"/>
</dbReference>
<dbReference type="GO" id="GO:0009435">
    <property type="term" value="P:NAD+ biosynthetic process"/>
    <property type="evidence" value="ECO:0007669"/>
    <property type="project" value="UniProtKB-UniRule"/>
</dbReference>
<evidence type="ECO:0000256" key="7">
    <source>
        <dbReference type="ARBA" id="ARBA00022840"/>
    </source>
</evidence>
<evidence type="ECO:0000256" key="6">
    <source>
        <dbReference type="ARBA" id="ARBA00022741"/>
    </source>
</evidence>
<evidence type="ECO:0000313" key="13">
    <source>
        <dbReference type="Proteomes" id="UP000481043"/>
    </source>
</evidence>
<evidence type="ECO:0000313" key="12">
    <source>
        <dbReference type="EMBL" id="NEY71692.1"/>
    </source>
</evidence>
<keyword evidence="7 10" id="KW-0067">ATP-binding</keyword>
<keyword evidence="8 10" id="KW-0520">NAD</keyword>
<evidence type="ECO:0000256" key="2">
    <source>
        <dbReference type="ARBA" id="ARBA00005019"/>
    </source>
</evidence>
<keyword evidence="4 10" id="KW-0808">Transferase</keyword>
<keyword evidence="6 10" id="KW-0547">Nucleotide-binding</keyword>
<organism evidence="12 13">
    <name type="scientific">Bacillus mesophilus</name>
    <dbReference type="NCBI Taxonomy" id="1808955"/>
    <lineage>
        <taxon>Bacteria</taxon>
        <taxon>Bacillati</taxon>
        <taxon>Bacillota</taxon>
        <taxon>Bacilli</taxon>
        <taxon>Bacillales</taxon>
        <taxon>Bacillaceae</taxon>
        <taxon>Bacillus</taxon>
    </lineage>
</organism>
<gene>
    <name evidence="10" type="primary">nadD</name>
    <name evidence="12" type="ORF">G4D63_08025</name>
</gene>
<dbReference type="NCBIfam" id="NF000841">
    <property type="entry name" value="PRK00071.1-4"/>
    <property type="match status" value="1"/>
</dbReference>